<dbReference type="Proteomes" id="UP001549366">
    <property type="component" value="Unassembled WGS sequence"/>
</dbReference>
<reference evidence="1 2" key="1">
    <citation type="submission" date="2024-06" db="EMBL/GenBank/DDBJ databases">
        <title>Genomic Encyclopedia of Type Strains, Phase V (KMG-V): Genome sequencing to study the core and pangenomes of soil and plant-associated prokaryotes.</title>
        <authorList>
            <person name="Whitman W."/>
        </authorList>
    </citation>
    <scope>NUCLEOTIDE SEQUENCE [LARGE SCALE GENOMIC DNA]</scope>
    <source>
        <strain evidence="1 2">NE40</strain>
    </source>
</reference>
<comment type="caution">
    <text evidence="1">The sequence shown here is derived from an EMBL/GenBank/DDBJ whole genome shotgun (WGS) entry which is preliminary data.</text>
</comment>
<protein>
    <recommendedName>
        <fullName evidence="3">Peptidase C58 YopT-type domain-containing protein</fullName>
    </recommendedName>
</protein>
<sequence length="204" mass="22929">MVEQIFDMTNKHSAFVHWRQTTTGLNTRMEYHDKTDNVGLCAGITAVWIKKSLASKGRGIKTAVELGSLHLMGIVHGAFKRKMPRPQDYDIADSITPLLNAQSLMYWDSMCGKYRMNPAAMALWGSLKPSHCLIAFNHQESGMGHVMGMRFEDNTLEMFDPGQGLFQYSDPLSSAMHLQSVIYGRYSKCIGGEWGVFRVKSTLD</sequence>
<proteinExistence type="predicted"/>
<accession>A0ABV2SIJ7</accession>
<dbReference type="EMBL" id="JBEWTB010000002">
    <property type="protein sequence ID" value="MET4756748.1"/>
    <property type="molecule type" value="Genomic_DNA"/>
</dbReference>
<keyword evidence="2" id="KW-1185">Reference proteome</keyword>
<gene>
    <name evidence="1" type="ORF">V5J35_001940</name>
</gene>
<name>A0ABV2SIJ7_9GAMM</name>
<evidence type="ECO:0000313" key="2">
    <source>
        <dbReference type="Proteomes" id="UP001549366"/>
    </source>
</evidence>
<evidence type="ECO:0000313" key="1">
    <source>
        <dbReference type="EMBL" id="MET4756748.1"/>
    </source>
</evidence>
<evidence type="ECO:0008006" key="3">
    <source>
        <dbReference type="Google" id="ProtNLM"/>
    </source>
</evidence>
<organism evidence="1 2">
    <name type="scientific">Endozoicomonas lisbonensis</name>
    <dbReference type="NCBI Taxonomy" id="3120522"/>
    <lineage>
        <taxon>Bacteria</taxon>
        <taxon>Pseudomonadati</taxon>
        <taxon>Pseudomonadota</taxon>
        <taxon>Gammaproteobacteria</taxon>
        <taxon>Oceanospirillales</taxon>
        <taxon>Endozoicomonadaceae</taxon>
        <taxon>Endozoicomonas</taxon>
    </lineage>
</organism>